<feature type="chain" id="PRO_5039415425" evidence="3">
    <location>
        <begin position="32"/>
        <end position="505"/>
    </location>
</feature>
<keyword evidence="2" id="KW-0472">Membrane</keyword>
<proteinExistence type="predicted"/>
<name>A0A6I1GGN8_9BIFI</name>
<keyword evidence="2" id="KW-0812">Transmembrane</keyword>
<sequence>MMKRTTPGRILAAIVSAALCMTMLASGSAAADETSPEEREAASATAPAAQDDDAASRTHTTVVTFMVNGHAVSVTRTYTRSVTVTVPDDSQLNVPDGYVIVAWKSSLGVTYSADLIGATLSGQAHVTFTAVLAQRLPQLPHVGRQVRVNFVIPSTNAIVTTRVDRGTTFADAYATVRDDIASRLPSNISITGWRAGLHTYRADLSDAGTARLDTTFFAVPSIQATKTLVVFSVGALVVTQRVDAGSPLSDALAAKKGAIDLMVPHGYSITGWTDRPTGATYAPDLAGGRAEGWTMHLDATLERQDANHDDGLHVTVTFQWTDEQGRAQRSTATVIRGMWLLGSQIPSPEPPKGYRLDGWYAADGSRFNRLLPVRHDATYTARWAKVGTSGGSGDNGNGGNNDNGGGQNSSNNGSAGTGGTHQSGTGSTGSTTLQQGSGAGTVRRTALQQQVAQSMGKTPVYEQYGTMAKTGAAIATVAALAAALLLTSVAVSLIRIRNARRRPRR</sequence>
<accession>A0A6I1GGN8</accession>
<feature type="region of interest" description="Disordered" evidence="1">
    <location>
        <begin position="30"/>
        <end position="55"/>
    </location>
</feature>
<evidence type="ECO:0000313" key="4">
    <source>
        <dbReference type="EMBL" id="KAB7790824.1"/>
    </source>
</evidence>
<evidence type="ECO:0000256" key="1">
    <source>
        <dbReference type="SAM" id="MobiDB-lite"/>
    </source>
</evidence>
<evidence type="ECO:0000313" key="5">
    <source>
        <dbReference type="Proteomes" id="UP000441772"/>
    </source>
</evidence>
<dbReference type="EMBL" id="WBVT01000007">
    <property type="protein sequence ID" value="KAB7790824.1"/>
    <property type="molecule type" value="Genomic_DNA"/>
</dbReference>
<evidence type="ECO:0000256" key="3">
    <source>
        <dbReference type="SAM" id="SignalP"/>
    </source>
</evidence>
<gene>
    <name evidence="4" type="ORF">F7D09_0740</name>
</gene>
<reference evidence="4 5" key="1">
    <citation type="submission" date="2019-09" db="EMBL/GenBank/DDBJ databases">
        <title>Characterization of the phylogenetic diversity of two novel species belonging to the genus Bifidobacterium: Bifidobacterium cebidarum sp. nov. and Bifidobacterium leontopitheci sp. nov.</title>
        <authorList>
            <person name="Lugli G.A."/>
            <person name="Duranti S."/>
            <person name="Milani C."/>
            <person name="Turroni F."/>
            <person name="Ventura M."/>
        </authorList>
    </citation>
    <scope>NUCLEOTIDE SEQUENCE [LARGE SCALE GENOMIC DNA]</scope>
    <source>
        <strain evidence="4 5">LMG 31471</strain>
    </source>
</reference>
<keyword evidence="5" id="KW-1185">Reference proteome</keyword>
<comment type="caution">
    <text evidence="4">The sequence shown here is derived from an EMBL/GenBank/DDBJ whole genome shotgun (WGS) entry which is preliminary data.</text>
</comment>
<feature type="compositionally biased region" description="Gly residues" evidence="1">
    <location>
        <begin position="388"/>
        <end position="407"/>
    </location>
</feature>
<feature type="compositionally biased region" description="Low complexity" evidence="1">
    <location>
        <begin position="422"/>
        <end position="436"/>
    </location>
</feature>
<organism evidence="4 5">
    <name type="scientific">Bifidobacterium leontopitheci</name>
    <dbReference type="NCBI Taxonomy" id="2650774"/>
    <lineage>
        <taxon>Bacteria</taxon>
        <taxon>Bacillati</taxon>
        <taxon>Actinomycetota</taxon>
        <taxon>Actinomycetes</taxon>
        <taxon>Bifidobacteriales</taxon>
        <taxon>Bifidobacteriaceae</taxon>
        <taxon>Bifidobacterium</taxon>
    </lineage>
</organism>
<feature type="transmembrane region" description="Helical" evidence="2">
    <location>
        <begin position="472"/>
        <end position="496"/>
    </location>
</feature>
<dbReference type="RefSeq" id="WP_152234088.1">
    <property type="nucleotide sequence ID" value="NZ_JBHSKZ010000001.1"/>
</dbReference>
<feature type="signal peptide" evidence="3">
    <location>
        <begin position="1"/>
        <end position="31"/>
    </location>
</feature>
<protein>
    <submittedName>
        <fullName evidence="4">Uncharacterized protein</fullName>
    </submittedName>
</protein>
<dbReference type="AlphaFoldDB" id="A0A6I1GGN8"/>
<feature type="region of interest" description="Disordered" evidence="1">
    <location>
        <begin position="385"/>
        <end position="447"/>
    </location>
</feature>
<keyword evidence="2" id="KW-1133">Transmembrane helix</keyword>
<keyword evidence="3" id="KW-0732">Signal</keyword>
<evidence type="ECO:0000256" key="2">
    <source>
        <dbReference type="SAM" id="Phobius"/>
    </source>
</evidence>
<dbReference type="Proteomes" id="UP000441772">
    <property type="component" value="Unassembled WGS sequence"/>
</dbReference>